<name>A0ABS6EL98_9CLOT</name>
<evidence type="ECO:0000313" key="2">
    <source>
        <dbReference type="Proteomes" id="UP000726170"/>
    </source>
</evidence>
<protein>
    <submittedName>
        <fullName evidence="1">Uncharacterized protein</fullName>
    </submittedName>
</protein>
<proteinExistence type="predicted"/>
<comment type="caution">
    <text evidence="1">The sequence shown here is derived from an EMBL/GenBank/DDBJ whole genome shotgun (WGS) entry which is preliminary data.</text>
</comment>
<dbReference type="RefSeq" id="WP_216440583.1">
    <property type="nucleotide sequence ID" value="NZ_JAHLQF010000004.1"/>
</dbReference>
<dbReference type="Proteomes" id="UP000726170">
    <property type="component" value="Unassembled WGS sequence"/>
</dbReference>
<accession>A0ABS6EL98</accession>
<gene>
    <name evidence="1" type="ORF">KQI86_16835</name>
</gene>
<keyword evidence="2" id="KW-1185">Reference proteome</keyword>
<evidence type="ECO:0000313" key="1">
    <source>
        <dbReference type="EMBL" id="MBU5485989.1"/>
    </source>
</evidence>
<reference evidence="1 2" key="1">
    <citation type="submission" date="2021-06" db="EMBL/GenBank/DDBJ databases">
        <authorList>
            <person name="Sun Q."/>
            <person name="Li D."/>
        </authorList>
    </citation>
    <scope>NUCLEOTIDE SEQUENCE [LARGE SCALE GENOMIC DNA]</scope>
    <source>
        <strain evidence="1 2">MSJ-11</strain>
    </source>
</reference>
<sequence length="46" mass="5439">MSESEKNLLDRLSNKLPLNTGKDRMIKLDKNNSDDVEWYEKDVPRC</sequence>
<organism evidence="1 2">
    <name type="scientific">Clostridium mobile</name>
    <dbReference type="NCBI Taxonomy" id="2841512"/>
    <lineage>
        <taxon>Bacteria</taxon>
        <taxon>Bacillati</taxon>
        <taxon>Bacillota</taxon>
        <taxon>Clostridia</taxon>
        <taxon>Eubacteriales</taxon>
        <taxon>Clostridiaceae</taxon>
        <taxon>Clostridium</taxon>
    </lineage>
</organism>
<dbReference type="EMBL" id="JAHLQF010000004">
    <property type="protein sequence ID" value="MBU5485989.1"/>
    <property type="molecule type" value="Genomic_DNA"/>
</dbReference>